<comment type="caution">
    <text evidence="1">The sequence shown here is derived from an EMBL/GenBank/DDBJ whole genome shotgun (WGS) entry which is preliminary data.</text>
</comment>
<proteinExistence type="predicted"/>
<gene>
    <name evidence="1" type="ORF">F2Q68_00035113</name>
</gene>
<dbReference type="AlphaFoldDB" id="A0A8S9HDJ2"/>
<evidence type="ECO:0000313" key="2">
    <source>
        <dbReference type="Proteomes" id="UP000712281"/>
    </source>
</evidence>
<reference evidence="1" key="1">
    <citation type="submission" date="2019-12" db="EMBL/GenBank/DDBJ databases">
        <title>Genome sequencing and annotation of Brassica cretica.</title>
        <authorList>
            <person name="Studholme D.J."/>
            <person name="Sarris P.F."/>
        </authorList>
    </citation>
    <scope>NUCLEOTIDE SEQUENCE</scope>
    <source>
        <strain evidence="1">PFS-001/15</strain>
        <tissue evidence="1">Leaf</tissue>
    </source>
</reference>
<organism evidence="1 2">
    <name type="scientific">Brassica cretica</name>
    <name type="common">Mustard</name>
    <dbReference type="NCBI Taxonomy" id="69181"/>
    <lineage>
        <taxon>Eukaryota</taxon>
        <taxon>Viridiplantae</taxon>
        <taxon>Streptophyta</taxon>
        <taxon>Embryophyta</taxon>
        <taxon>Tracheophyta</taxon>
        <taxon>Spermatophyta</taxon>
        <taxon>Magnoliopsida</taxon>
        <taxon>eudicotyledons</taxon>
        <taxon>Gunneridae</taxon>
        <taxon>Pentapetalae</taxon>
        <taxon>rosids</taxon>
        <taxon>malvids</taxon>
        <taxon>Brassicales</taxon>
        <taxon>Brassicaceae</taxon>
        <taxon>Brassiceae</taxon>
        <taxon>Brassica</taxon>
    </lineage>
</organism>
<sequence>MWRYRLSGVANASAHQPEYEGVPINSSAFGIGRGFFHGHLVASGNISYDQQLMRRWRLNYTISGRGWKRPSGTIARSLRSDRVLARAQSLRSDRVERTIGHYVAIELRLELGLYVATKRNDRSVAT</sequence>
<protein>
    <submittedName>
        <fullName evidence="1">Uncharacterized protein</fullName>
    </submittedName>
</protein>
<name>A0A8S9HDJ2_BRACR</name>
<evidence type="ECO:0000313" key="1">
    <source>
        <dbReference type="EMBL" id="KAF2553978.1"/>
    </source>
</evidence>
<dbReference type="Proteomes" id="UP000712281">
    <property type="component" value="Unassembled WGS sequence"/>
</dbReference>
<accession>A0A8S9HDJ2</accession>
<dbReference type="EMBL" id="QGKW02001988">
    <property type="protein sequence ID" value="KAF2553978.1"/>
    <property type="molecule type" value="Genomic_DNA"/>
</dbReference>